<organism evidence="1 2">
    <name type="scientific">Jimgerdemannia flammicorona</name>
    <dbReference type="NCBI Taxonomy" id="994334"/>
    <lineage>
        <taxon>Eukaryota</taxon>
        <taxon>Fungi</taxon>
        <taxon>Fungi incertae sedis</taxon>
        <taxon>Mucoromycota</taxon>
        <taxon>Mucoromycotina</taxon>
        <taxon>Endogonomycetes</taxon>
        <taxon>Endogonales</taxon>
        <taxon>Endogonaceae</taxon>
        <taxon>Jimgerdemannia</taxon>
    </lineage>
</organism>
<accession>A0A433D585</accession>
<dbReference type="EMBL" id="RBNI01006495">
    <property type="protein sequence ID" value="RUP45984.1"/>
    <property type="molecule type" value="Genomic_DNA"/>
</dbReference>
<reference evidence="1 2" key="1">
    <citation type="journal article" date="2018" name="New Phytol.">
        <title>Phylogenomics of Endogonaceae and evolution of mycorrhizas within Mucoromycota.</title>
        <authorList>
            <person name="Chang Y."/>
            <person name="Desiro A."/>
            <person name="Na H."/>
            <person name="Sandor L."/>
            <person name="Lipzen A."/>
            <person name="Clum A."/>
            <person name="Barry K."/>
            <person name="Grigoriev I.V."/>
            <person name="Martin F.M."/>
            <person name="Stajich J.E."/>
            <person name="Smith M.E."/>
            <person name="Bonito G."/>
            <person name="Spatafora J.W."/>
        </authorList>
    </citation>
    <scope>NUCLEOTIDE SEQUENCE [LARGE SCALE GENOMIC DNA]</scope>
    <source>
        <strain evidence="1 2">GMNB39</strain>
    </source>
</reference>
<gene>
    <name evidence="1" type="ORF">BC936DRAFT_147483</name>
</gene>
<proteinExistence type="predicted"/>
<evidence type="ECO:0000313" key="2">
    <source>
        <dbReference type="Proteomes" id="UP000268093"/>
    </source>
</evidence>
<keyword evidence="2" id="KW-1185">Reference proteome</keyword>
<evidence type="ECO:0000313" key="1">
    <source>
        <dbReference type="EMBL" id="RUP45984.1"/>
    </source>
</evidence>
<sequence>MKTYRSAALISAYHSRVSIPGPAEFPPITRSRRKPRVSDPCTRRHSARSRHDCREACGTALRYSRSSASRISIVSVSASSMGQPSAMTSSGSLVMNVSGFRFAIPCWASMRFTCGVGWTAWTWRAHQGRRKSGAAGSSGRRSCSKRDVWLQSATKARAAS</sequence>
<protein>
    <submittedName>
        <fullName evidence="1">Uncharacterized protein</fullName>
    </submittedName>
</protein>
<dbReference type="AlphaFoldDB" id="A0A433D585"/>
<comment type="caution">
    <text evidence="1">The sequence shown here is derived from an EMBL/GenBank/DDBJ whole genome shotgun (WGS) entry which is preliminary data.</text>
</comment>
<dbReference type="Proteomes" id="UP000268093">
    <property type="component" value="Unassembled WGS sequence"/>
</dbReference>
<name>A0A433D585_9FUNG</name>